<dbReference type="PANTHER" id="PTHR33048">
    <property type="entry name" value="PTH11-LIKE INTEGRAL MEMBRANE PROTEIN (AFU_ORTHOLOGUE AFUA_5G11245)"/>
    <property type="match status" value="1"/>
</dbReference>
<evidence type="ECO:0000313" key="9">
    <source>
        <dbReference type="EMBL" id="KAK8047128.1"/>
    </source>
</evidence>
<accession>A0ABR1TKE6</accession>
<dbReference type="InterPro" id="IPR052337">
    <property type="entry name" value="SAT4-like"/>
</dbReference>
<comment type="caution">
    <text evidence="9">The sequence shown here is derived from an EMBL/GenBank/DDBJ whole genome shotgun (WGS) entry which is preliminary data.</text>
</comment>
<sequence length="439" mass="47891">MANATVIYMGEPPKDEDRWAAWSREGLMQGIGALTMTLATIACVLRVYARTRLIQQKLLLDDSPDTAGADFPPHSGQVWRSGPTHVANDDGGIHHTVEDSHIRGQFTLGLAASYILSSEVAKISILMFYFRISPDKRFHIAVGGMIGILSTYSALYILLNIFGCTPVSDAWNVAKQAAGEAKCIDKGKFYLAAVAVNVAIDFIILLLPIPVIAPLQMPLRRKISLCLLFATGGFHIQQRPHDQALRQQRLQLGAIQGAVMDVCRASELCHLRLGADPDARLHPGHLPAAGDPELLVSGGLPRAPRRIGPVLQEGKQRPQDNRLHHVQAQAQAGQESPHEGAIELESDDDLSTHREQLRQADAGGTTDDQARLWSRVANHGRDQSSQNFEVTSAGHNIDALDPEDGRWKGSGLDRRNSTGINVTREVNVAYDSTEPLSHV</sequence>
<keyword evidence="3 7" id="KW-1133">Transmembrane helix</keyword>
<comment type="subcellular location">
    <subcellularLocation>
        <location evidence="1">Membrane</location>
        <topology evidence="1">Multi-pass membrane protein</topology>
    </subcellularLocation>
</comment>
<evidence type="ECO:0000256" key="4">
    <source>
        <dbReference type="ARBA" id="ARBA00023136"/>
    </source>
</evidence>
<proteinExistence type="inferred from homology"/>
<evidence type="ECO:0000256" key="1">
    <source>
        <dbReference type="ARBA" id="ARBA00004141"/>
    </source>
</evidence>
<evidence type="ECO:0000256" key="2">
    <source>
        <dbReference type="ARBA" id="ARBA00022692"/>
    </source>
</evidence>
<feature type="domain" description="Rhodopsin" evidence="8">
    <location>
        <begin position="97"/>
        <end position="236"/>
    </location>
</feature>
<dbReference type="Proteomes" id="UP001446871">
    <property type="component" value="Unassembled WGS sequence"/>
</dbReference>
<evidence type="ECO:0000259" key="8">
    <source>
        <dbReference type="Pfam" id="PF20684"/>
    </source>
</evidence>
<reference evidence="9 10" key="1">
    <citation type="submission" date="2023-01" db="EMBL/GenBank/DDBJ databases">
        <title>Analysis of 21 Apiospora genomes using comparative genomics revels a genus with tremendous synthesis potential of carbohydrate active enzymes and secondary metabolites.</title>
        <authorList>
            <person name="Sorensen T."/>
        </authorList>
    </citation>
    <scope>NUCLEOTIDE SEQUENCE [LARGE SCALE GENOMIC DNA]</scope>
    <source>
        <strain evidence="9 10">CBS 83171</strain>
    </source>
</reference>
<evidence type="ECO:0000256" key="3">
    <source>
        <dbReference type="ARBA" id="ARBA00022989"/>
    </source>
</evidence>
<feature type="region of interest" description="Disordered" evidence="6">
    <location>
        <begin position="312"/>
        <end position="339"/>
    </location>
</feature>
<evidence type="ECO:0000256" key="7">
    <source>
        <dbReference type="SAM" id="Phobius"/>
    </source>
</evidence>
<keyword evidence="4 7" id="KW-0472">Membrane</keyword>
<feature type="compositionally biased region" description="Polar residues" evidence="6">
    <location>
        <begin position="383"/>
        <end position="394"/>
    </location>
</feature>
<dbReference type="EMBL" id="JAQQWM010000009">
    <property type="protein sequence ID" value="KAK8047128.1"/>
    <property type="molecule type" value="Genomic_DNA"/>
</dbReference>
<gene>
    <name evidence="9" type="ORF">PG996_015192</name>
</gene>
<feature type="compositionally biased region" description="Basic and acidic residues" evidence="6">
    <location>
        <begin position="314"/>
        <end position="323"/>
    </location>
</feature>
<feature type="transmembrane region" description="Helical" evidence="7">
    <location>
        <begin position="138"/>
        <end position="159"/>
    </location>
</feature>
<keyword evidence="2 7" id="KW-0812">Transmembrane</keyword>
<feature type="region of interest" description="Disordered" evidence="6">
    <location>
        <begin position="379"/>
        <end position="412"/>
    </location>
</feature>
<name>A0ABR1TKE6_9PEZI</name>
<feature type="transmembrane region" description="Helical" evidence="7">
    <location>
        <begin position="189"/>
        <end position="213"/>
    </location>
</feature>
<dbReference type="Pfam" id="PF20684">
    <property type="entry name" value="Fung_rhodopsin"/>
    <property type="match status" value="1"/>
</dbReference>
<dbReference type="InterPro" id="IPR049326">
    <property type="entry name" value="Rhodopsin_dom_fungi"/>
</dbReference>
<protein>
    <recommendedName>
        <fullName evidence="8">Rhodopsin domain-containing protein</fullName>
    </recommendedName>
</protein>
<feature type="transmembrane region" description="Helical" evidence="7">
    <location>
        <begin position="27"/>
        <end position="49"/>
    </location>
</feature>
<keyword evidence="10" id="KW-1185">Reference proteome</keyword>
<evidence type="ECO:0000256" key="5">
    <source>
        <dbReference type="ARBA" id="ARBA00038359"/>
    </source>
</evidence>
<dbReference type="PANTHER" id="PTHR33048:SF47">
    <property type="entry name" value="INTEGRAL MEMBRANE PROTEIN-RELATED"/>
    <property type="match status" value="1"/>
</dbReference>
<comment type="similarity">
    <text evidence="5">Belongs to the SAT4 family.</text>
</comment>
<evidence type="ECO:0000256" key="6">
    <source>
        <dbReference type="SAM" id="MobiDB-lite"/>
    </source>
</evidence>
<evidence type="ECO:0000313" key="10">
    <source>
        <dbReference type="Proteomes" id="UP001446871"/>
    </source>
</evidence>
<feature type="compositionally biased region" description="Basic and acidic residues" evidence="6">
    <location>
        <begin position="403"/>
        <end position="412"/>
    </location>
</feature>
<organism evidence="9 10">
    <name type="scientific">Apiospora saccharicola</name>
    <dbReference type="NCBI Taxonomy" id="335842"/>
    <lineage>
        <taxon>Eukaryota</taxon>
        <taxon>Fungi</taxon>
        <taxon>Dikarya</taxon>
        <taxon>Ascomycota</taxon>
        <taxon>Pezizomycotina</taxon>
        <taxon>Sordariomycetes</taxon>
        <taxon>Xylariomycetidae</taxon>
        <taxon>Amphisphaeriales</taxon>
        <taxon>Apiosporaceae</taxon>
        <taxon>Apiospora</taxon>
    </lineage>
</organism>